<evidence type="ECO:0000313" key="2">
    <source>
        <dbReference type="EMBL" id="GIY01743.1"/>
    </source>
</evidence>
<accession>A0AAV4Q2V3</accession>
<comment type="caution">
    <text evidence="2">The sequence shown here is derived from an EMBL/GenBank/DDBJ whole genome shotgun (WGS) entry which is preliminary data.</text>
</comment>
<protein>
    <submittedName>
        <fullName evidence="2">Uncharacterized protein</fullName>
    </submittedName>
</protein>
<gene>
    <name evidence="2" type="ORF">CDAR_256691</name>
</gene>
<dbReference type="EMBL" id="BPLQ01003607">
    <property type="protein sequence ID" value="GIY01743.1"/>
    <property type="molecule type" value="Genomic_DNA"/>
</dbReference>
<sequence length="115" mass="12708">MQMEVKRPPLSKLKVRATTNQNALSRLQIKSNKTKKRIRKEDQEFLSSDKPDAVATDNFLSQLHPRKLVAKSKNPSDDSTGTETFEPLLPRTTGSPRLIPGSPLKGVVGWGAIAD</sequence>
<feature type="region of interest" description="Disordered" evidence="1">
    <location>
        <begin position="67"/>
        <end position="102"/>
    </location>
</feature>
<proteinExistence type="predicted"/>
<keyword evidence="3" id="KW-1185">Reference proteome</keyword>
<organism evidence="2 3">
    <name type="scientific">Caerostris darwini</name>
    <dbReference type="NCBI Taxonomy" id="1538125"/>
    <lineage>
        <taxon>Eukaryota</taxon>
        <taxon>Metazoa</taxon>
        <taxon>Ecdysozoa</taxon>
        <taxon>Arthropoda</taxon>
        <taxon>Chelicerata</taxon>
        <taxon>Arachnida</taxon>
        <taxon>Araneae</taxon>
        <taxon>Araneomorphae</taxon>
        <taxon>Entelegynae</taxon>
        <taxon>Araneoidea</taxon>
        <taxon>Araneidae</taxon>
        <taxon>Caerostris</taxon>
    </lineage>
</organism>
<reference evidence="2 3" key="1">
    <citation type="submission" date="2021-06" db="EMBL/GenBank/DDBJ databases">
        <title>Caerostris darwini draft genome.</title>
        <authorList>
            <person name="Kono N."/>
            <person name="Arakawa K."/>
        </authorList>
    </citation>
    <scope>NUCLEOTIDE SEQUENCE [LARGE SCALE GENOMIC DNA]</scope>
</reference>
<dbReference type="AlphaFoldDB" id="A0AAV4Q2V3"/>
<evidence type="ECO:0000313" key="3">
    <source>
        <dbReference type="Proteomes" id="UP001054837"/>
    </source>
</evidence>
<evidence type="ECO:0000256" key="1">
    <source>
        <dbReference type="SAM" id="MobiDB-lite"/>
    </source>
</evidence>
<name>A0AAV4Q2V3_9ARAC</name>
<dbReference type="Proteomes" id="UP001054837">
    <property type="component" value="Unassembled WGS sequence"/>
</dbReference>